<keyword evidence="1" id="KW-0812">Transmembrane</keyword>
<evidence type="ECO:0000313" key="3">
    <source>
        <dbReference type="Proteomes" id="UP000177331"/>
    </source>
</evidence>
<dbReference type="STRING" id="1802421.A2318_00250"/>
<feature type="transmembrane region" description="Helical" evidence="1">
    <location>
        <begin position="7"/>
        <end position="28"/>
    </location>
</feature>
<evidence type="ECO:0000256" key="1">
    <source>
        <dbReference type="SAM" id="Phobius"/>
    </source>
</evidence>
<keyword evidence="1" id="KW-0472">Membrane</keyword>
<sequence>MDWVVKILIFLISSLFVIVLGLIGTLIYNSYQDNTEREQVVTDVGIARVQGCTHISSSSMPIYVGDIIIPMETPDSWWLKLGIGDKFDEVRATESECQMPIGSIVRVNYGYVEKTGRLVIKDFALQ</sequence>
<organism evidence="2 3">
    <name type="scientific">Candidatus Uhrbacteria bacterium RIFOXYB2_FULL_45_11</name>
    <dbReference type="NCBI Taxonomy" id="1802421"/>
    <lineage>
        <taxon>Bacteria</taxon>
        <taxon>Candidatus Uhriibacteriota</taxon>
    </lineage>
</organism>
<keyword evidence="1" id="KW-1133">Transmembrane helix</keyword>
<proteinExistence type="predicted"/>
<evidence type="ECO:0000313" key="2">
    <source>
        <dbReference type="EMBL" id="OGL98698.1"/>
    </source>
</evidence>
<accession>A0A1F7W8I7</accession>
<protein>
    <submittedName>
        <fullName evidence="2">Uncharacterized protein</fullName>
    </submittedName>
</protein>
<name>A0A1F7W8I7_9BACT</name>
<dbReference type="AlphaFoldDB" id="A0A1F7W8I7"/>
<comment type="caution">
    <text evidence="2">The sequence shown here is derived from an EMBL/GenBank/DDBJ whole genome shotgun (WGS) entry which is preliminary data.</text>
</comment>
<dbReference type="Proteomes" id="UP000177331">
    <property type="component" value="Unassembled WGS sequence"/>
</dbReference>
<gene>
    <name evidence="2" type="ORF">A2318_00250</name>
</gene>
<reference evidence="2 3" key="1">
    <citation type="journal article" date="2016" name="Nat. Commun.">
        <title>Thousands of microbial genomes shed light on interconnected biogeochemical processes in an aquifer system.</title>
        <authorList>
            <person name="Anantharaman K."/>
            <person name="Brown C.T."/>
            <person name="Hug L.A."/>
            <person name="Sharon I."/>
            <person name="Castelle C.J."/>
            <person name="Probst A.J."/>
            <person name="Thomas B.C."/>
            <person name="Singh A."/>
            <person name="Wilkins M.J."/>
            <person name="Karaoz U."/>
            <person name="Brodie E.L."/>
            <person name="Williams K.H."/>
            <person name="Hubbard S.S."/>
            <person name="Banfield J.F."/>
        </authorList>
    </citation>
    <scope>NUCLEOTIDE SEQUENCE [LARGE SCALE GENOMIC DNA]</scope>
</reference>
<dbReference type="EMBL" id="MGFD01000020">
    <property type="protein sequence ID" value="OGL98698.1"/>
    <property type="molecule type" value="Genomic_DNA"/>
</dbReference>